<reference evidence="1" key="1">
    <citation type="submission" date="2022-07" db="EMBL/GenBank/DDBJ databases">
        <title>Phylogenomic reconstructions and comparative analyses of Kickxellomycotina fungi.</title>
        <authorList>
            <person name="Reynolds N.K."/>
            <person name="Stajich J.E."/>
            <person name="Barry K."/>
            <person name="Grigoriev I.V."/>
            <person name="Crous P."/>
            <person name="Smith M.E."/>
        </authorList>
    </citation>
    <scope>NUCLEOTIDE SEQUENCE</scope>
    <source>
        <strain evidence="1">NRRL 5244</strain>
    </source>
</reference>
<evidence type="ECO:0000313" key="1">
    <source>
        <dbReference type="EMBL" id="KAJ1950715.1"/>
    </source>
</evidence>
<gene>
    <name evidence="1" type="ORF">FBU59_000548</name>
</gene>
<name>A0ACC1JGI2_9FUNG</name>
<organism evidence="1 2">
    <name type="scientific">Linderina macrospora</name>
    <dbReference type="NCBI Taxonomy" id="4868"/>
    <lineage>
        <taxon>Eukaryota</taxon>
        <taxon>Fungi</taxon>
        <taxon>Fungi incertae sedis</taxon>
        <taxon>Zoopagomycota</taxon>
        <taxon>Kickxellomycotina</taxon>
        <taxon>Kickxellomycetes</taxon>
        <taxon>Kickxellales</taxon>
        <taxon>Kickxellaceae</taxon>
        <taxon>Linderina</taxon>
    </lineage>
</organism>
<protein>
    <submittedName>
        <fullName evidence="1">Uncharacterized protein</fullName>
    </submittedName>
</protein>
<proteinExistence type="predicted"/>
<dbReference type="Proteomes" id="UP001150603">
    <property type="component" value="Unassembled WGS sequence"/>
</dbReference>
<comment type="caution">
    <text evidence="1">The sequence shown here is derived from an EMBL/GenBank/DDBJ whole genome shotgun (WGS) entry which is preliminary data.</text>
</comment>
<evidence type="ECO:0000313" key="2">
    <source>
        <dbReference type="Proteomes" id="UP001150603"/>
    </source>
</evidence>
<keyword evidence="2" id="KW-1185">Reference proteome</keyword>
<dbReference type="EMBL" id="JANBPW010000141">
    <property type="protein sequence ID" value="KAJ1950715.1"/>
    <property type="molecule type" value="Genomic_DNA"/>
</dbReference>
<accession>A0ACC1JGI2</accession>
<sequence length="122" mass="13601">MRRIAKSFNEFKTVMPGLALLTISLISTAVVVSLGGAGHSWGRTLNGIVFTVILNLYWWMIVIKPVFGHMFMYDKCLKNFLEAVQDDGMTARRQNIPGVQKQLYNVDNSMSSGVGVKAHRPV</sequence>